<feature type="compositionally biased region" description="Acidic residues" evidence="1">
    <location>
        <begin position="317"/>
        <end position="328"/>
    </location>
</feature>
<evidence type="ECO:0000313" key="4">
    <source>
        <dbReference type="Proteomes" id="UP000581769"/>
    </source>
</evidence>
<reference evidence="3 4" key="1">
    <citation type="submission" date="2020-08" db="EMBL/GenBank/DDBJ databases">
        <title>Sequencing the genomes of 1000 actinobacteria strains.</title>
        <authorList>
            <person name="Klenk H.-P."/>
        </authorList>
    </citation>
    <scope>NUCLEOTIDE SEQUENCE [LARGE SCALE GENOMIC DNA]</scope>
    <source>
        <strain evidence="3 4">DSM 45859</strain>
    </source>
</reference>
<dbReference type="SUPFAM" id="SSF103481">
    <property type="entry name" value="Multidrug resistance efflux transporter EmrE"/>
    <property type="match status" value="1"/>
</dbReference>
<organism evidence="3 4">
    <name type="scientific">Amycolatopsis jiangsuensis</name>
    <dbReference type="NCBI Taxonomy" id="1181879"/>
    <lineage>
        <taxon>Bacteria</taxon>
        <taxon>Bacillati</taxon>
        <taxon>Actinomycetota</taxon>
        <taxon>Actinomycetes</taxon>
        <taxon>Pseudonocardiales</taxon>
        <taxon>Pseudonocardiaceae</taxon>
        <taxon>Amycolatopsis</taxon>
    </lineage>
</organism>
<dbReference type="PANTHER" id="PTHR40761">
    <property type="entry name" value="CONSERVED INTEGRAL MEMBRANE ALANINE VALINE AND LEUCINE RICH PROTEIN-RELATED"/>
    <property type="match status" value="1"/>
</dbReference>
<feature type="region of interest" description="Disordered" evidence="1">
    <location>
        <begin position="290"/>
        <end position="337"/>
    </location>
</feature>
<dbReference type="InterPro" id="IPR037185">
    <property type="entry name" value="EmrE-like"/>
</dbReference>
<comment type="caution">
    <text evidence="3">The sequence shown here is derived from an EMBL/GenBank/DDBJ whole genome shotgun (WGS) entry which is preliminary data.</text>
</comment>
<evidence type="ECO:0000313" key="3">
    <source>
        <dbReference type="EMBL" id="MBB4684212.1"/>
    </source>
</evidence>
<feature type="transmembrane region" description="Helical" evidence="2">
    <location>
        <begin position="55"/>
        <end position="88"/>
    </location>
</feature>
<dbReference type="PANTHER" id="PTHR40761:SF1">
    <property type="entry name" value="CONSERVED INTEGRAL MEMBRANE ALANINE VALINE AND LEUCINE RICH PROTEIN-RELATED"/>
    <property type="match status" value="1"/>
</dbReference>
<feature type="transmembrane region" description="Helical" evidence="2">
    <location>
        <begin position="232"/>
        <end position="253"/>
    </location>
</feature>
<proteinExistence type="predicted"/>
<keyword evidence="2" id="KW-1133">Transmembrane helix</keyword>
<feature type="transmembrane region" description="Helical" evidence="2">
    <location>
        <begin position="265"/>
        <end position="284"/>
    </location>
</feature>
<evidence type="ECO:0000256" key="2">
    <source>
        <dbReference type="SAM" id="Phobius"/>
    </source>
</evidence>
<keyword evidence="2" id="KW-0472">Membrane</keyword>
<keyword evidence="4" id="KW-1185">Reference proteome</keyword>
<dbReference type="NCBIfam" id="NF038012">
    <property type="entry name" value="DMT_1"/>
    <property type="match status" value="1"/>
</dbReference>
<feature type="transmembrane region" description="Helical" evidence="2">
    <location>
        <begin position="109"/>
        <end position="128"/>
    </location>
</feature>
<protein>
    <submittedName>
        <fullName evidence="3">Drug/metabolite transporter (DMT)-like permease</fullName>
    </submittedName>
</protein>
<gene>
    <name evidence="3" type="ORF">BJY18_001697</name>
</gene>
<accession>A0A840ISM9</accession>
<feature type="transmembrane region" description="Helical" evidence="2">
    <location>
        <begin position="204"/>
        <end position="223"/>
    </location>
</feature>
<evidence type="ECO:0000256" key="1">
    <source>
        <dbReference type="SAM" id="MobiDB-lite"/>
    </source>
</evidence>
<name>A0A840ISM9_9PSEU</name>
<dbReference type="Proteomes" id="UP000581769">
    <property type="component" value="Unassembled WGS sequence"/>
</dbReference>
<dbReference type="AlphaFoldDB" id="A0A840ISM9"/>
<dbReference type="EMBL" id="JACHMG010000001">
    <property type="protein sequence ID" value="MBB4684212.1"/>
    <property type="molecule type" value="Genomic_DNA"/>
</dbReference>
<dbReference type="RefSeq" id="WP_246458810.1">
    <property type="nucleotide sequence ID" value="NZ_JACHMG010000001.1"/>
</dbReference>
<sequence>MTAATGMSLFVAVPAAVLGAAGMGLASAAQARATKEVETGKPLDLTLFRRLVGRPLWLIGIAATVLGLVLQLVALAYGPLLLVQPLLVTSLMFAGFASARLERRRPDRVMSFGALLCVAGLAAFLVVARPSGNGDVLVTGAPLLPLGITLAVLTLLGLGIAASSRPGSLRVLGLAVATGVLYGLTAGLMKVVASQFRVGIDEPFRHWTLYIVCVVGPLGFLLSQNTFQQGRFLTPALAVITALDPLVGVAIGLSWMGESANGSPLALFGEALGGLVIVVGIAMLSTRASHLPADPPGQTSDGAETDTAGSGESAEHTEEESPERDPDDGYGLAGSAC</sequence>
<feature type="transmembrane region" description="Helical" evidence="2">
    <location>
        <begin position="140"/>
        <end position="162"/>
    </location>
</feature>
<feature type="transmembrane region" description="Helical" evidence="2">
    <location>
        <begin position="169"/>
        <end position="192"/>
    </location>
</feature>
<keyword evidence="2" id="KW-0812">Transmembrane</keyword>